<evidence type="ECO:0000313" key="2">
    <source>
        <dbReference type="EMBL" id="KAF2196070.1"/>
    </source>
</evidence>
<accession>A0A9P4MTF1</accession>
<dbReference type="InterPro" id="IPR051468">
    <property type="entry name" value="Fungal_SecMetab_SDRs"/>
</dbReference>
<proteinExistence type="inferred from homology"/>
<dbReference type="PANTHER" id="PTHR43544">
    <property type="entry name" value="SHORT-CHAIN DEHYDROGENASE/REDUCTASE"/>
    <property type="match status" value="1"/>
</dbReference>
<organism evidence="2 3">
    <name type="scientific">Delitschia confertaspora ATCC 74209</name>
    <dbReference type="NCBI Taxonomy" id="1513339"/>
    <lineage>
        <taxon>Eukaryota</taxon>
        <taxon>Fungi</taxon>
        <taxon>Dikarya</taxon>
        <taxon>Ascomycota</taxon>
        <taxon>Pezizomycotina</taxon>
        <taxon>Dothideomycetes</taxon>
        <taxon>Pleosporomycetidae</taxon>
        <taxon>Pleosporales</taxon>
        <taxon>Delitschiaceae</taxon>
        <taxon>Delitschia</taxon>
    </lineage>
</organism>
<comment type="similarity">
    <text evidence="1">Belongs to the short-chain dehydrogenases/reductases (SDR) family.</text>
</comment>
<evidence type="ECO:0000313" key="3">
    <source>
        <dbReference type="Proteomes" id="UP000799536"/>
    </source>
</evidence>
<dbReference type="Gene3D" id="3.40.50.720">
    <property type="entry name" value="NAD(P)-binding Rossmann-like Domain"/>
    <property type="match status" value="1"/>
</dbReference>
<name>A0A9P4MTF1_9PLEO</name>
<dbReference type="PANTHER" id="PTHR43544:SF32">
    <property type="entry name" value="CHAIN DEHYDROGENASE, PUTATIVE (AFU_ORTHOLOGUE AFUA_5G01530)-RELATED"/>
    <property type="match status" value="1"/>
</dbReference>
<dbReference type="EMBL" id="ML994494">
    <property type="protein sequence ID" value="KAF2196070.1"/>
    <property type="molecule type" value="Genomic_DNA"/>
</dbReference>
<dbReference type="PRINTS" id="PR00081">
    <property type="entry name" value="GDHRDH"/>
</dbReference>
<dbReference type="OrthoDB" id="1933717at2759"/>
<comment type="caution">
    <text evidence="2">The sequence shown here is derived from an EMBL/GenBank/DDBJ whole genome shotgun (WGS) entry which is preliminary data.</text>
</comment>
<sequence length="288" mass="30894">MANKAIVLITGGNTGLGYETVKSLYAESEIPYTILMGSRSLSKAEDAISKLKSKVPESKSEVLPLQLDISSDESILAAYQYVSSKFGIIDVLINNAGASIDPLPDKKDDITAMRAAWNSTYDTNVTGTHILTHTFVPLILASNPNPNPKPSSSSPPTRRILFLTSGSTSLTTSSSPTGIQLLNLDPTSPPPGWPKPVSPTFVPYRVAKTGLNMLMLHWRKLVQRDGVKVWGVSPGFLATALGGNAKFLKDAGGEDAAVGGRFVRGIVEGERDKDEGKIVKRDGTIQEW</sequence>
<reference evidence="2" key="1">
    <citation type="journal article" date="2020" name="Stud. Mycol.">
        <title>101 Dothideomycetes genomes: a test case for predicting lifestyles and emergence of pathogens.</title>
        <authorList>
            <person name="Haridas S."/>
            <person name="Albert R."/>
            <person name="Binder M."/>
            <person name="Bloem J."/>
            <person name="Labutti K."/>
            <person name="Salamov A."/>
            <person name="Andreopoulos B."/>
            <person name="Baker S."/>
            <person name="Barry K."/>
            <person name="Bills G."/>
            <person name="Bluhm B."/>
            <person name="Cannon C."/>
            <person name="Castanera R."/>
            <person name="Culley D."/>
            <person name="Daum C."/>
            <person name="Ezra D."/>
            <person name="Gonzalez J."/>
            <person name="Henrissat B."/>
            <person name="Kuo A."/>
            <person name="Liang C."/>
            <person name="Lipzen A."/>
            <person name="Lutzoni F."/>
            <person name="Magnuson J."/>
            <person name="Mondo S."/>
            <person name="Nolan M."/>
            <person name="Ohm R."/>
            <person name="Pangilinan J."/>
            <person name="Park H.-J."/>
            <person name="Ramirez L."/>
            <person name="Alfaro M."/>
            <person name="Sun H."/>
            <person name="Tritt A."/>
            <person name="Yoshinaga Y."/>
            <person name="Zwiers L.-H."/>
            <person name="Turgeon B."/>
            <person name="Goodwin S."/>
            <person name="Spatafora J."/>
            <person name="Crous P."/>
            <person name="Grigoriev I."/>
        </authorList>
    </citation>
    <scope>NUCLEOTIDE SEQUENCE</scope>
    <source>
        <strain evidence="2">ATCC 74209</strain>
    </source>
</reference>
<dbReference type="AlphaFoldDB" id="A0A9P4MTF1"/>
<protein>
    <submittedName>
        <fullName evidence="2">NAD(P)-binding protein</fullName>
    </submittedName>
</protein>
<dbReference type="InterPro" id="IPR036291">
    <property type="entry name" value="NAD(P)-bd_dom_sf"/>
</dbReference>
<dbReference type="SUPFAM" id="SSF51735">
    <property type="entry name" value="NAD(P)-binding Rossmann-fold domains"/>
    <property type="match status" value="1"/>
</dbReference>
<evidence type="ECO:0000256" key="1">
    <source>
        <dbReference type="ARBA" id="ARBA00006484"/>
    </source>
</evidence>
<dbReference type="InterPro" id="IPR002347">
    <property type="entry name" value="SDR_fam"/>
</dbReference>
<gene>
    <name evidence="2" type="ORF">GQ43DRAFT_476647</name>
</gene>
<keyword evidence="3" id="KW-1185">Reference proteome</keyword>
<dbReference type="GO" id="GO:0016491">
    <property type="term" value="F:oxidoreductase activity"/>
    <property type="evidence" value="ECO:0007669"/>
    <property type="project" value="TreeGrafter"/>
</dbReference>
<dbReference type="Proteomes" id="UP000799536">
    <property type="component" value="Unassembled WGS sequence"/>
</dbReference>
<dbReference type="GO" id="GO:0019748">
    <property type="term" value="P:secondary metabolic process"/>
    <property type="evidence" value="ECO:0007669"/>
    <property type="project" value="TreeGrafter"/>
</dbReference>
<dbReference type="Pfam" id="PF00106">
    <property type="entry name" value="adh_short"/>
    <property type="match status" value="1"/>
</dbReference>
<dbReference type="GO" id="GO:0005737">
    <property type="term" value="C:cytoplasm"/>
    <property type="evidence" value="ECO:0007669"/>
    <property type="project" value="TreeGrafter"/>
</dbReference>